<organism evidence="8 9">
    <name type="scientific">Clostridium symbiosum</name>
    <name type="common">Bacteroides symbiosus</name>
    <dbReference type="NCBI Taxonomy" id="1512"/>
    <lineage>
        <taxon>Bacteria</taxon>
        <taxon>Bacillati</taxon>
        <taxon>Bacillota</taxon>
        <taxon>Clostridia</taxon>
        <taxon>Lachnospirales</taxon>
        <taxon>Lachnospiraceae</taxon>
        <taxon>Otoolea</taxon>
    </lineage>
</organism>
<dbReference type="Pfam" id="PF01554">
    <property type="entry name" value="MatE"/>
    <property type="match status" value="2"/>
</dbReference>
<dbReference type="GO" id="GO:0042910">
    <property type="term" value="F:xenobiotic transmembrane transporter activity"/>
    <property type="evidence" value="ECO:0007669"/>
    <property type="project" value="InterPro"/>
</dbReference>
<dbReference type="PIRSF" id="PIRSF006603">
    <property type="entry name" value="DinF"/>
    <property type="match status" value="1"/>
</dbReference>
<evidence type="ECO:0000256" key="4">
    <source>
        <dbReference type="ARBA" id="ARBA00022692"/>
    </source>
</evidence>
<protein>
    <submittedName>
        <fullName evidence="8">MATE family efflux transporter</fullName>
    </submittedName>
</protein>
<gene>
    <name evidence="8" type="ORF">PM006_15250</name>
</gene>
<feature type="transmembrane region" description="Helical" evidence="7">
    <location>
        <begin position="162"/>
        <end position="183"/>
    </location>
</feature>
<evidence type="ECO:0000256" key="5">
    <source>
        <dbReference type="ARBA" id="ARBA00022989"/>
    </source>
</evidence>
<feature type="transmembrane region" description="Helical" evidence="7">
    <location>
        <begin position="413"/>
        <end position="433"/>
    </location>
</feature>
<dbReference type="PANTHER" id="PTHR43823:SF3">
    <property type="entry name" value="MULTIDRUG EXPORT PROTEIN MEPA"/>
    <property type="match status" value="1"/>
</dbReference>
<keyword evidence="4 7" id="KW-0812">Transmembrane</keyword>
<dbReference type="RefSeq" id="WP_150028072.1">
    <property type="nucleotide sequence ID" value="NZ_BAABZD010000007.1"/>
</dbReference>
<feature type="transmembrane region" description="Helical" evidence="7">
    <location>
        <begin position="12"/>
        <end position="33"/>
    </location>
</feature>
<dbReference type="Proteomes" id="UP001300871">
    <property type="component" value="Unassembled WGS sequence"/>
</dbReference>
<keyword evidence="3" id="KW-1003">Cell membrane</keyword>
<proteinExistence type="predicted"/>
<evidence type="ECO:0000256" key="7">
    <source>
        <dbReference type="SAM" id="Phobius"/>
    </source>
</evidence>
<evidence type="ECO:0000256" key="6">
    <source>
        <dbReference type="ARBA" id="ARBA00023136"/>
    </source>
</evidence>
<feature type="transmembrane region" description="Helical" evidence="7">
    <location>
        <begin position="94"/>
        <end position="116"/>
    </location>
</feature>
<dbReference type="PANTHER" id="PTHR43823">
    <property type="entry name" value="SPORULATION PROTEIN YKVU"/>
    <property type="match status" value="1"/>
</dbReference>
<feature type="transmembrane region" description="Helical" evidence="7">
    <location>
        <begin position="189"/>
        <end position="211"/>
    </location>
</feature>
<accession>A0AAW6AZS2</accession>
<evidence type="ECO:0000313" key="8">
    <source>
        <dbReference type="EMBL" id="MDB2001560.1"/>
    </source>
</evidence>
<dbReference type="InterPro" id="IPR051327">
    <property type="entry name" value="MATE_MepA_subfamily"/>
</dbReference>
<keyword evidence="5 7" id="KW-1133">Transmembrane helix</keyword>
<comment type="caution">
    <text evidence="8">The sequence shown here is derived from an EMBL/GenBank/DDBJ whole genome shotgun (WGS) entry which is preliminary data.</text>
</comment>
<sequence>MIQLSDHFNYKRLLQFTYPTIVMLIISSVYGVVDGYFVSNFVGKTPFTAINFIMPFLLILGCVGFLFGTGGGALIAKTMGEGRQNKASEQFSLLIYASSICGVLLAVFGMAALRWIASALGAEGRLLEDSVTYGRVVLLAIPAYILQCEFQCLFATAEKPKLGLYIAIAAGVTNMVLDFLFIVVFKWGLVGAAAATAIGQLIGGIVPVIYFSRPNDSLLRLTKTKFDGSVLLKTASNGSSELMTNISTSVVSMLYNAQLLKYAGEDGVASYGVLLYVALLFQAVFIGYSVGTAPVISYHYGAKNHNELSSLRKKSIIIIIAFAVAMFAAGELLSKPIAMLFVGYDQGLMDMTQRAFMIYSFSFLFSGFGVWGSSFFTALNDGVVSALIAFMRILVFQVASVLIFPLIWQLDGIWFSIVGAEFMAAIVTALFLIGKQKKYHY</sequence>
<name>A0AAW6AZS2_CLOSY</name>
<dbReference type="AlphaFoldDB" id="A0AAW6AZS2"/>
<keyword evidence="2" id="KW-0813">Transport</keyword>
<dbReference type="InterPro" id="IPR048279">
    <property type="entry name" value="MdtK-like"/>
</dbReference>
<feature type="transmembrane region" description="Helical" evidence="7">
    <location>
        <begin position="53"/>
        <end position="74"/>
    </location>
</feature>
<feature type="transmembrane region" description="Helical" evidence="7">
    <location>
        <begin position="356"/>
        <end position="379"/>
    </location>
</feature>
<evidence type="ECO:0000313" key="9">
    <source>
        <dbReference type="Proteomes" id="UP001300871"/>
    </source>
</evidence>
<dbReference type="GO" id="GO:0005886">
    <property type="term" value="C:plasma membrane"/>
    <property type="evidence" value="ECO:0007669"/>
    <property type="project" value="UniProtKB-SubCell"/>
</dbReference>
<dbReference type="EMBL" id="JAQLGM010000042">
    <property type="protein sequence ID" value="MDB2001560.1"/>
    <property type="molecule type" value="Genomic_DNA"/>
</dbReference>
<dbReference type="InterPro" id="IPR002528">
    <property type="entry name" value="MATE_fam"/>
</dbReference>
<comment type="subcellular location">
    <subcellularLocation>
        <location evidence="1">Cell membrane</location>
        <topology evidence="1">Multi-pass membrane protein</topology>
    </subcellularLocation>
</comment>
<keyword evidence="6 7" id="KW-0472">Membrane</keyword>
<evidence type="ECO:0000256" key="1">
    <source>
        <dbReference type="ARBA" id="ARBA00004651"/>
    </source>
</evidence>
<dbReference type="GO" id="GO:0015297">
    <property type="term" value="F:antiporter activity"/>
    <property type="evidence" value="ECO:0007669"/>
    <property type="project" value="InterPro"/>
</dbReference>
<evidence type="ECO:0000256" key="3">
    <source>
        <dbReference type="ARBA" id="ARBA00022475"/>
    </source>
</evidence>
<feature type="transmembrane region" description="Helical" evidence="7">
    <location>
        <begin position="316"/>
        <end position="344"/>
    </location>
</feature>
<evidence type="ECO:0000256" key="2">
    <source>
        <dbReference type="ARBA" id="ARBA00022448"/>
    </source>
</evidence>
<dbReference type="GeneID" id="57969847"/>
<feature type="transmembrane region" description="Helical" evidence="7">
    <location>
        <begin position="273"/>
        <end position="296"/>
    </location>
</feature>
<reference evidence="8" key="1">
    <citation type="submission" date="2023-01" db="EMBL/GenBank/DDBJ databases">
        <title>Human gut microbiome strain richness.</title>
        <authorList>
            <person name="Chen-Liaw A."/>
        </authorList>
    </citation>
    <scope>NUCLEOTIDE SEQUENCE</scope>
    <source>
        <strain evidence="8">B1_m1001713B170214d0_201011</strain>
    </source>
</reference>
<feature type="transmembrane region" description="Helical" evidence="7">
    <location>
        <begin position="386"/>
        <end position="407"/>
    </location>
</feature>